<dbReference type="EMBL" id="JBGMEI010000002">
    <property type="protein sequence ID" value="MFO3664991.1"/>
    <property type="molecule type" value="Genomic_DNA"/>
</dbReference>
<evidence type="ECO:0000313" key="4">
    <source>
        <dbReference type="Proteomes" id="UP001637996"/>
    </source>
</evidence>
<feature type="compositionally biased region" description="Acidic residues" evidence="1">
    <location>
        <begin position="73"/>
        <end position="86"/>
    </location>
</feature>
<feature type="region of interest" description="Disordered" evidence="1">
    <location>
        <begin position="18"/>
        <end position="92"/>
    </location>
</feature>
<accession>A0ABW9M6J7</accession>
<evidence type="ECO:0008006" key="5">
    <source>
        <dbReference type="Google" id="ProtNLM"/>
    </source>
</evidence>
<keyword evidence="4" id="KW-1185">Reference proteome</keyword>
<evidence type="ECO:0000313" key="3">
    <source>
        <dbReference type="EMBL" id="MFO3664991.1"/>
    </source>
</evidence>
<sequence length="92" mass="9665">MNKKLIALALAGTFAFAGCGNNAETKEAEPTTDTTVTEPAVDEATDAKEAEDKADEAENKAEEAADEAKEAEENADEAATEAEEEATEKTNK</sequence>
<feature type="chain" id="PRO_5047543512" description="Lipoprotein" evidence="2">
    <location>
        <begin position="18"/>
        <end position="92"/>
    </location>
</feature>
<organism evidence="3 4">
    <name type="scientific">Anaerococcus martiniensis</name>
    <dbReference type="NCBI Taxonomy" id="3115615"/>
    <lineage>
        <taxon>Bacteria</taxon>
        <taxon>Bacillati</taxon>
        <taxon>Bacillota</taxon>
        <taxon>Tissierellia</taxon>
        <taxon>Tissierellales</taxon>
        <taxon>Peptoniphilaceae</taxon>
        <taxon>Anaerococcus</taxon>
    </lineage>
</organism>
<dbReference type="Proteomes" id="UP001637996">
    <property type="component" value="Unassembled WGS sequence"/>
</dbReference>
<dbReference type="RefSeq" id="WP_410030727.1">
    <property type="nucleotide sequence ID" value="NZ_JBGMEI010000002.1"/>
</dbReference>
<gene>
    <name evidence="3" type="ORF">ACCQ41_01795</name>
</gene>
<protein>
    <recommendedName>
        <fullName evidence="5">Lipoprotein</fullName>
    </recommendedName>
</protein>
<feature type="compositionally biased region" description="Basic and acidic residues" evidence="1">
    <location>
        <begin position="45"/>
        <end position="72"/>
    </location>
</feature>
<name>A0ABW9M6J7_9FIRM</name>
<evidence type="ECO:0000256" key="2">
    <source>
        <dbReference type="SAM" id="SignalP"/>
    </source>
</evidence>
<reference evidence="3 4" key="1">
    <citation type="journal article" date="2025" name="Anaerobe">
        <title>Description of Anaerococcus kampingiae sp. nov., Anaerococcus groningensis sp. nov., Anaerococcus martiniensis sp. nov., and Anaerococcus cruorum sp. nov., isolated from human clinical specimens.</title>
        <authorList>
            <person name="Boiten K.E."/>
            <person name="Meijer J."/>
            <person name="van Wezel E.M."/>
            <person name="Veloo A.C.M."/>
        </authorList>
    </citation>
    <scope>NUCLEOTIDE SEQUENCE [LARGE SCALE GENOMIC DNA]</scope>
    <source>
        <strain evidence="3 4">ENR0831</strain>
    </source>
</reference>
<keyword evidence="2" id="KW-0732">Signal</keyword>
<comment type="caution">
    <text evidence="3">The sequence shown here is derived from an EMBL/GenBank/DDBJ whole genome shotgun (WGS) entry which is preliminary data.</text>
</comment>
<proteinExistence type="predicted"/>
<evidence type="ECO:0000256" key="1">
    <source>
        <dbReference type="SAM" id="MobiDB-lite"/>
    </source>
</evidence>
<dbReference type="PROSITE" id="PS51257">
    <property type="entry name" value="PROKAR_LIPOPROTEIN"/>
    <property type="match status" value="1"/>
</dbReference>
<feature type="signal peptide" evidence="2">
    <location>
        <begin position="1"/>
        <end position="17"/>
    </location>
</feature>